<keyword evidence="5 7" id="KW-0472">Membrane</keyword>
<feature type="transmembrane region" description="Helical" evidence="7">
    <location>
        <begin position="465"/>
        <end position="486"/>
    </location>
</feature>
<accession>A0A178IAF3</accession>
<evidence type="ECO:0000313" key="8">
    <source>
        <dbReference type="EMBL" id="OAM86940.1"/>
    </source>
</evidence>
<dbReference type="RefSeq" id="WP_068773115.1">
    <property type="nucleotide sequence ID" value="NZ_CP109796.1"/>
</dbReference>
<keyword evidence="3 7" id="KW-0812">Transmembrane</keyword>
<evidence type="ECO:0000256" key="2">
    <source>
        <dbReference type="ARBA" id="ARBA00006434"/>
    </source>
</evidence>
<feature type="transmembrane region" description="Helical" evidence="7">
    <location>
        <begin position="195"/>
        <end position="217"/>
    </location>
</feature>
<dbReference type="PANTHER" id="PTHR11819">
    <property type="entry name" value="SOLUTE CARRIER FAMILY 5"/>
    <property type="match status" value="1"/>
</dbReference>
<comment type="similarity">
    <text evidence="2 6">Belongs to the sodium:solute symporter (SSF) (TC 2.A.21) family.</text>
</comment>
<organism evidence="8 9">
    <name type="scientific">Termitidicoccus mucosus</name>
    <dbReference type="NCBI Taxonomy" id="1184151"/>
    <lineage>
        <taxon>Bacteria</taxon>
        <taxon>Pseudomonadati</taxon>
        <taxon>Verrucomicrobiota</taxon>
        <taxon>Opitutia</taxon>
        <taxon>Opitutales</taxon>
        <taxon>Opitutaceae</taxon>
        <taxon>Termitidicoccus</taxon>
    </lineage>
</organism>
<dbReference type="InterPro" id="IPR038377">
    <property type="entry name" value="Na/Glc_symporter_sf"/>
</dbReference>
<dbReference type="GO" id="GO:0005412">
    <property type="term" value="F:D-glucose:sodium symporter activity"/>
    <property type="evidence" value="ECO:0007669"/>
    <property type="project" value="TreeGrafter"/>
</dbReference>
<feature type="transmembrane region" description="Helical" evidence="7">
    <location>
        <begin position="12"/>
        <end position="29"/>
    </location>
</feature>
<reference evidence="8 9" key="1">
    <citation type="submission" date="2016-01" db="EMBL/GenBank/DDBJ databases">
        <title>High potential of lignocellulose degradation of a new Verrucomicrobia species.</title>
        <authorList>
            <person name="Wang Y."/>
            <person name="Shi Y."/>
            <person name="Qiu Z."/>
            <person name="Liu S."/>
            <person name="Yang H."/>
        </authorList>
    </citation>
    <scope>NUCLEOTIDE SEQUENCE [LARGE SCALE GENOMIC DNA]</scope>
    <source>
        <strain evidence="8 9">TSB47</strain>
    </source>
</reference>
<feature type="transmembrane region" description="Helical" evidence="7">
    <location>
        <begin position="369"/>
        <end position="390"/>
    </location>
</feature>
<evidence type="ECO:0000256" key="7">
    <source>
        <dbReference type="SAM" id="Phobius"/>
    </source>
</evidence>
<evidence type="ECO:0000256" key="1">
    <source>
        <dbReference type="ARBA" id="ARBA00004141"/>
    </source>
</evidence>
<feature type="transmembrane region" description="Helical" evidence="7">
    <location>
        <begin position="162"/>
        <end position="188"/>
    </location>
</feature>
<comment type="caution">
    <text evidence="8">The sequence shown here is derived from an EMBL/GenBank/DDBJ whole genome shotgun (WGS) entry which is preliminary data.</text>
</comment>
<dbReference type="NCBIfam" id="TIGR00813">
    <property type="entry name" value="sss"/>
    <property type="match status" value="1"/>
</dbReference>
<dbReference type="PANTHER" id="PTHR11819:SF195">
    <property type="entry name" value="SODIUM_GLUCOSE COTRANSPORTER 4"/>
    <property type="match status" value="1"/>
</dbReference>
<feature type="transmembrane region" description="Helical" evidence="7">
    <location>
        <begin position="276"/>
        <end position="298"/>
    </location>
</feature>
<proteinExistence type="inferred from homology"/>
<dbReference type="Gene3D" id="1.20.1730.10">
    <property type="entry name" value="Sodium/glucose cotransporter"/>
    <property type="match status" value="1"/>
</dbReference>
<dbReference type="OrthoDB" id="9814523at2"/>
<feature type="transmembrane region" description="Helical" evidence="7">
    <location>
        <begin position="85"/>
        <end position="103"/>
    </location>
</feature>
<dbReference type="EMBL" id="LRRQ01000190">
    <property type="protein sequence ID" value="OAM86940.1"/>
    <property type="molecule type" value="Genomic_DNA"/>
</dbReference>
<dbReference type="STRING" id="1184151.AW736_25540"/>
<comment type="subcellular location">
    <subcellularLocation>
        <location evidence="1">Membrane</location>
        <topology evidence="1">Multi-pass membrane protein</topology>
    </subcellularLocation>
</comment>
<keyword evidence="4 7" id="KW-1133">Transmembrane helix</keyword>
<feature type="transmembrane region" description="Helical" evidence="7">
    <location>
        <begin position="237"/>
        <end position="255"/>
    </location>
</feature>
<feature type="transmembrane region" description="Helical" evidence="7">
    <location>
        <begin position="518"/>
        <end position="535"/>
    </location>
</feature>
<evidence type="ECO:0008006" key="10">
    <source>
        <dbReference type="Google" id="ProtNLM"/>
    </source>
</evidence>
<evidence type="ECO:0000256" key="3">
    <source>
        <dbReference type="ARBA" id="ARBA00022692"/>
    </source>
</evidence>
<feature type="transmembrane region" description="Helical" evidence="7">
    <location>
        <begin position="49"/>
        <end position="73"/>
    </location>
</feature>
<feature type="transmembrane region" description="Helical" evidence="7">
    <location>
        <begin position="396"/>
        <end position="417"/>
    </location>
</feature>
<name>A0A178IAF3_9BACT</name>
<sequence length="536" mass="57402">MSELSKFNLLDLAVVIAYLAGITALGIWVGRNKSKTSEGYFLGGRQFTWVMVGFSLFSTNVGIGAFIGGTGMAYRIGVAALTPDLLGGLGLTISAVVFVPLYLRSNITTLPQFLELRYNRWAKFFYGGIFVLLAVVISPLSMYTGSLAILSLLGIEINTANIYITGCIIACTAGVYAVVGGLTAVVVVDMLQAAIIIIGSLTVSIVGIIKLGGLAVLFQNAPSETLELLRPHSDPEFPWTAMFTGQLLASCLWAFSNISMLQRVLGAKNLEHAQAGMLLGAFLKMCGFALFIVPGLLAAQLFPGIAPDTAYSTMIRELLPAGISGIAFAGLLTSLLNTQESGINAMSSIVSIDLYPAIRKKAPEREALLVGKSAATANIIWGIAAAPVFLAAEQGIFSLLLKFGGFMTLPCGLCYLLGRFWRRGTGQGCVATLATGAAFGAYYIVTSTLPGCKWLLPERIASMHFYHLLPFFAILLVTVFVVVSLLTPAPSPEKLKILDAVPMSSARMAGPRPWHRRYGLWWLLYLAAFVGMYLVF</sequence>
<dbReference type="Proteomes" id="UP000078486">
    <property type="component" value="Unassembled WGS sequence"/>
</dbReference>
<dbReference type="Pfam" id="PF00474">
    <property type="entry name" value="SSF"/>
    <property type="match status" value="1"/>
</dbReference>
<evidence type="ECO:0000256" key="5">
    <source>
        <dbReference type="ARBA" id="ARBA00023136"/>
    </source>
</evidence>
<evidence type="ECO:0000256" key="4">
    <source>
        <dbReference type="ARBA" id="ARBA00022989"/>
    </source>
</evidence>
<dbReference type="InterPro" id="IPR001734">
    <property type="entry name" value="Na/solute_symporter"/>
</dbReference>
<keyword evidence="9" id="KW-1185">Reference proteome</keyword>
<evidence type="ECO:0000313" key="9">
    <source>
        <dbReference type="Proteomes" id="UP000078486"/>
    </source>
</evidence>
<dbReference type="PROSITE" id="PS50283">
    <property type="entry name" value="NA_SOLUT_SYMP_3"/>
    <property type="match status" value="1"/>
</dbReference>
<feature type="transmembrane region" description="Helical" evidence="7">
    <location>
        <begin position="429"/>
        <end position="445"/>
    </location>
</feature>
<dbReference type="GO" id="GO:0005886">
    <property type="term" value="C:plasma membrane"/>
    <property type="evidence" value="ECO:0007669"/>
    <property type="project" value="TreeGrafter"/>
</dbReference>
<feature type="transmembrane region" description="Helical" evidence="7">
    <location>
        <begin position="318"/>
        <end position="336"/>
    </location>
</feature>
<dbReference type="AlphaFoldDB" id="A0A178IAF3"/>
<feature type="transmembrane region" description="Helical" evidence="7">
    <location>
        <begin position="124"/>
        <end position="150"/>
    </location>
</feature>
<gene>
    <name evidence="8" type="ORF">AW736_25540</name>
</gene>
<evidence type="ECO:0000256" key="6">
    <source>
        <dbReference type="RuleBase" id="RU362091"/>
    </source>
</evidence>
<protein>
    <recommendedName>
        <fullName evidence="10">Sodium:solute symporter</fullName>
    </recommendedName>
</protein>